<evidence type="ECO:0000259" key="2">
    <source>
        <dbReference type="Pfam" id="PF13439"/>
    </source>
</evidence>
<keyword evidence="4" id="KW-1185">Reference proteome</keyword>
<organism evidence="3 4">
    <name type="scientific">Hylemonella gracilis ATCC 19624</name>
    <dbReference type="NCBI Taxonomy" id="887062"/>
    <lineage>
        <taxon>Bacteria</taxon>
        <taxon>Pseudomonadati</taxon>
        <taxon>Pseudomonadota</taxon>
        <taxon>Betaproteobacteria</taxon>
        <taxon>Burkholderiales</taxon>
        <taxon>Comamonadaceae</taxon>
        <taxon>Hylemonella</taxon>
    </lineage>
</organism>
<evidence type="ECO:0000259" key="1">
    <source>
        <dbReference type="Pfam" id="PF00534"/>
    </source>
</evidence>
<dbReference type="eggNOG" id="COG0438">
    <property type="taxonomic scope" value="Bacteria"/>
</dbReference>
<dbReference type="InterPro" id="IPR001296">
    <property type="entry name" value="Glyco_trans_1"/>
</dbReference>
<sequence length="310" mass="33978">MSPALVFKARQLHREKPFDAFHLHFQDPLSHLASLLLPRKVPRVITWHHDIVRQKAMLSAYRPWLQNELRRADALVAATQAHFDTSAQIPVDIPAERKHVIPYGLDFGNLALNHSTVLLVDALRVRADGRKLIFALGRHVSYKGFDVLIAAMRQVDALLLLGGSGPLSDALKAQAHALDVADRVAFVGRIPEADLAAYFHACDVFCLPSVTQVEAFGLVQLEAMACGKPVICTLLNNGVNVVNVNGETGMAVPPQDAGALAIALNLLLQNDAVRQQMGRQAQARALGLYSLSAMTQRHLQLYQDLPHASR</sequence>
<protein>
    <submittedName>
        <fullName evidence="3">Group 1 glycosyl transferase</fullName>
    </submittedName>
</protein>
<dbReference type="AlphaFoldDB" id="F3KSC7"/>
<accession>F3KSC7</accession>
<dbReference type="EMBL" id="AEGR01000050">
    <property type="protein sequence ID" value="EGI77321.1"/>
    <property type="molecule type" value="Genomic_DNA"/>
</dbReference>
<dbReference type="PANTHER" id="PTHR12526">
    <property type="entry name" value="GLYCOSYLTRANSFERASE"/>
    <property type="match status" value="1"/>
</dbReference>
<dbReference type="Gene3D" id="3.40.50.2000">
    <property type="entry name" value="Glycogen Phosphorylase B"/>
    <property type="match status" value="2"/>
</dbReference>
<comment type="caution">
    <text evidence="3">The sequence shown here is derived from an EMBL/GenBank/DDBJ whole genome shotgun (WGS) entry which is preliminary data.</text>
</comment>
<dbReference type="STRING" id="887062.HGR_06781"/>
<dbReference type="Pfam" id="PF13439">
    <property type="entry name" value="Glyco_transf_4"/>
    <property type="match status" value="1"/>
</dbReference>
<proteinExistence type="predicted"/>
<evidence type="ECO:0000313" key="3">
    <source>
        <dbReference type="EMBL" id="EGI77321.1"/>
    </source>
</evidence>
<dbReference type="SUPFAM" id="SSF53756">
    <property type="entry name" value="UDP-Glycosyltransferase/glycogen phosphorylase"/>
    <property type="match status" value="1"/>
</dbReference>
<feature type="domain" description="Glycosyltransferase subfamily 4-like N-terminal" evidence="2">
    <location>
        <begin position="2"/>
        <end position="106"/>
    </location>
</feature>
<keyword evidence="3" id="KW-0808">Transferase</keyword>
<reference evidence="3 4" key="1">
    <citation type="journal article" date="2011" name="EMBO J.">
        <title>Structural diversity of bacterial flagellar motors.</title>
        <authorList>
            <person name="Chen S."/>
            <person name="Beeby M."/>
            <person name="Murphy G.E."/>
            <person name="Leadbetter J.R."/>
            <person name="Hendrixson D.R."/>
            <person name="Briegel A."/>
            <person name="Li Z."/>
            <person name="Shi J."/>
            <person name="Tocheva E.I."/>
            <person name="Muller A."/>
            <person name="Dobro M.J."/>
            <person name="Jensen G.J."/>
        </authorList>
    </citation>
    <scope>NUCLEOTIDE SEQUENCE [LARGE SCALE GENOMIC DNA]</scope>
    <source>
        <strain evidence="3 4">ATCC 19624</strain>
    </source>
</reference>
<dbReference type="GO" id="GO:0016757">
    <property type="term" value="F:glycosyltransferase activity"/>
    <property type="evidence" value="ECO:0007669"/>
    <property type="project" value="InterPro"/>
</dbReference>
<feature type="domain" description="Glycosyl transferase family 1" evidence="1">
    <location>
        <begin position="127"/>
        <end position="283"/>
    </location>
</feature>
<gene>
    <name evidence="3" type="ORF">HGR_06781</name>
</gene>
<dbReference type="InterPro" id="IPR028098">
    <property type="entry name" value="Glyco_trans_4-like_N"/>
</dbReference>
<dbReference type="PANTHER" id="PTHR12526:SF627">
    <property type="entry name" value="D-RHAMNOSYLTRANSFERASE WBPZ"/>
    <property type="match status" value="1"/>
</dbReference>
<dbReference type="Pfam" id="PF00534">
    <property type="entry name" value="Glycos_transf_1"/>
    <property type="match status" value="1"/>
</dbReference>
<dbReference type="Proteomes" id="UP000016368">
    <property type="component" value="Unassembled WGS sequence"/>
</dbReference>
<evidence type="ECO:0000313" key="4">
    <source>
        <dbReference type="Proteomes" id="UP000016368"/>
    </source>
</evidence>
<name>F3KSC7_9BURK</name>